<sequence>MKFAIITGTGTVKRRIRSITKAYLNEEQEMAISYHHQLASLSQFVPFRILFRWKGSVWKHIYKELIFGNLARYFDTRLEYIPITFILGFFVDTILSRWSNIFINMGYIESQK</sequence>
<dbReference type="InterPro" id="IPR000615">
    <property type="entry name" value="Bestrophin"/>
</dbReference>
<keyword evidence="6" id="KW-0813">Transport</keyword>
<keyword evidence="3" id="KW-1133">Transmembrane helix</keyword>
<dbReference type="PANTHER" id="PTHR10736">
    <property type="entry name" value="BESTROPHIN"/>
    <property type="match status" value="1"/>
</dbReference>
<keyword evidence="6" id="KW-0868">Chloride</keyword>
<dbReference type="GO" id="GO:0005254">
    <property type="term" value="F:chloride channel activity"/>
    <property type="evidence" value="ECO:0007669"/>
    <property type="project" value="UniProtKB-KW"/>
</dbReference>
<keyword evidence="6" id="KW-0407">Ion channel</keyword>
<evidence type="ECO:0000313" key="8">
    <source>
        <dbReference type="Proteomes" id="UP000242913"/>
    </source>
</evidence>
<name>A0A238BUF8_9BILA</name>
<evidence type="ECO:0000256" key="5">
    <source>
        <dbReference type="ARBA" id="ARBA00034769"/>
    </source>
</evidence>
<organism evidence="7 8">
    <name type="scientific">Onchocerca flexuosa</name>
    <dbReference type="NCBI Taxonomy" id="387005"/>
    <lineage>
        <taxon>Eukaryota</taxon>
        <taxon>Metazoa</taxon>
        <taxon>Ecdysozoa</taxon>
        <taxon>Nematoda</taxon>
        <taxon>Chromadorea</taxon>
        <taxon>Rhabditida</taxon>
        <taxon>Spirurina</taxon>
        <taxon>Spiruromorpha</taxon>
        <taxon>Filarioidea</taxon>
        <taxon>Onchocercidae</taxon>
        <taxon>Onchocerca</taxon>
    </lineage>
</organism>
<evidence type="ECO:0000313" key="7">
    <source>
        <dbReference type="EMBL" id="OZC08320.1"/>
    </source>
</evidence>
<gene>
    <name evidence="7" type="ORF">X798_04671</name>
</gene>
<comment type="subcellular location">
    <subcellularLocation>
        <location evidence="6">Cell membrane</location>
        <topology evidence="6">Multi-pass membrane protein</topology>
    </subcellularLocation>
    <subcellularLocation>
        <location evidence="1">Membrane</location>
    </subcellularLocation>
</comment>
<proteinExistence type="inferred from homology"/>
<evidence type="ECO:0000256" key="3">
    <source>
        <dbReference type="ARBA" id="ARBA00022989"/>
    </source>
</evidence>
<dbReference type="Proteomes" id="UP000242913">
    <property type="component" value="Unassembled WGS sequence"/>
</dbReference>
<keyword evidence="8" id="KW-1185">Reference proteome</keyword>
<dbReference type="Pfam" id="PF01062">
    <property type="entry name" value="Bestrophin"/>
    <property type="match status" value="1"/>
</dbReference>
<accession>A0A238BUF8</accession>
<keyword evidence="2" id="KW-0812">Transmembrane</keyword>
<comment type="similarity">
    <text evidence="5 6">Belongs to the anion channel-forming bestrophin (TC 1.A.46) family. Calcium-sensitive chloride channel subfamily.</text>
</comment>
<dbReference type="AlphaFoldDB" id="A0A238BUF8"/>
<dbReference type="GO" id="GO:0005886">
    <property type="term" value="C:plasma membrane"/>
    <property type="evidence" value="ECO:0007669"/>
    <property type="project" value="UniProtKB-SubCell"/>
</dbReference>
<keyword evidence="4" id="KW-0472">Membrane</keyword>
<dbReference type="PANTHER" id="PTHR10736:SF58">
    <property type="entry name" value="BESTROPHIN HOMOLOG-RELATED"/>
    <property type="match status" value="1"/>
</dbReference>
<reference evidence="7 8" key="1">
    <citation type="submission" date="2015-12" db="EMBL/GenBank/DDBJ databases">
        <title>Draft genome of the nematode, Onchocerca flexuosa.</title>
        <authorList>
            <person name="Mitreva M."/>
        </authorList>
    </citation>
    <scope>NUCLEOTIDE SEQUENCE [LARGE SCALE GENOMIC DNA]</scope>
    <source>
        <strain evidence="7">Red Deer</strain>
    </source>
</reference>
<dbReference type="GO" id="GO:0034707">
    <property type="term" value="C:chloride channel complex"/>
    <property type="evidence" value="ECO:0007669"/>
    <property type="project" value="UniProtKB-KW"/>
</dbReference>
<keyword evidence="6" id="KW-0406">Ion transport</keyword>
<keyword evidence="6" id="KW-1003">Cell membrane</keyword>
<evidence type="ECO:0000256" key="2">
    <source>
        <dbReference type="ARBA" id="ARBA00022692"/>
    </source>
</evidence>
<dbReference type="OrthoDB" id="201595at2759"/>
<dbReference type="InterPro" id="IPR021134">
    <property type="entry name" value="Bestrophin-like"/>
</dbReference>
<evidence type="ECO:0000256" key="1">
    <source>
        <dbReference type="ARBA" id="ARBA00004370"/>
    </source>
</evidence>
<protein>
    <recommendedName>
        <fullName evidence="6">Bestrophin homolog</fullName>
    </recommendedName>
</protein>
<evidence type="ECO:0000256" key="6">
    <source>
        <dbReference type="RuleBase" id="RU363126"/>
    </source>
</evidence>
<keyword evidence="6" id="KW-0869">Chloride channel</keyword>
<dbReference type="EMBL" id="KZ270010">
    <property type="protein sequence ID" value="OZC08320.1"/>
    <property type="molecule type" value="Genomic_DNA"/>
</dbReference>
<comment type="function">
    <text evidence="6">Forms chloride channels.</text>
</comment>
<evidence type="ECO:0000256" key="4">
    <source>
        <dbReference type="ARBA" id="ARBA00023136"/>
    </source>
</evidence>